<keyword evidence="3 7" id="KW-0812">Transmembrane</keyword>
<evidence type="ECO:0000256" key="6">
    <source>
        <dbReference type="SAM" id="MobiDB-lite"/>
    </source>
</evidence>
<proteinExistence type="predicted"/>
<keyword evidence="4 7" id="KW-1133">Transmembrane helix</keyword>
<evidence type="ECO:0000256" key="7">
    <source>
        <dbReference type="SAM" id="Phobius"/>
    </source>
</evidence>
<dbReference type="AlphaFoldDB" id="A0A3M0GQT4"/>
<reference evidence="8 9" key="1">
    <citation type="submission" date="2018-10" db="EMBL/GenBank/DDBJ databases">
        <title>Tessaracoccus antarcticuss sp. nov., isolated from sediment.</title>
        <authorList>
            <person name="Zhou L.Y."/>
            <person name="Du Z.J."/>
        </authorList>
    </citation>
    <scope>NUCLEOTIDE SEQUENCE [LARGE SCALE GENOMIC DNA]</scope>
    <source>
        <strain evidence="8 9">JDX10</strain>
    </source>
</reference>
<sequence length="342" mass="38576">MFGGLTLPGFLPLHADPGDDVIPLEGWRYLTAWTFEPVPLVMILLTAGLYLYGVHVLHKRGDTWPVLRTVYFVVLGLGTLSVALFSFLGTYDTVMFWLHMVQHMMLNMIAPVFLVAGAPMTLALRTLPKRPRKWLLVALHSTVAKIALFPPLTTFLMIASPFALYMTGWYNLTLRNNVAHDMLHIYMVVVGCLFFFPLLGVDPVPIRMPYPIRILLFFLTMPFHAFLGVTIMGSTRLIAEDWYLAFNRTWGFSPLEDQTWAGGLMWATGDITMFAAMFTIFLQWIKDSKREAKRVDRALDRRDALAAKQAAMAREGGVGYDAGRRQPPARSDADTVGDEEQP</sequence>
<dbReference type="RefSeq" id="WP_121901125.1">
    <property type="nucleotide sequence ID" value="NZ_REFW01000002.1"/>
</dbReference>
<dbReference type="InterPro" id="IPR019108">
    <property type="entry name" value="Caa3_assmbl_CtaG-rel"/>
</dbReference>
<evidence type="ECO:0000256" key="4">
    <source>
        <dbReference type="ARBA" id="ARBA00022989"/>
    </source>
</evidence>
<feature type="transmembrane region" description="Helical" evidence="7">
    <location>
        <begin position="69"/>
        <end position="88"/>
    </location>
</feature>
<keyword evidence="9" id="KW-1185">Reference proteome</keyword>
<evidence type="ECO:0000313" key="8">
    <source>
        <dbReference type="EMBL" id="RMB59646.1"/>
    </source>
</evidence>
<dbReference type="Pfam" id="PF09678">
    <property type="entry name" value="Caa3_CtaG"/>
    <property type="match status" value="1"/>
</dbReference>
<feature type="transmembrane region" description="Helical" evidence="7">
    <location>
        <begin position="39"/>
        <end position="57"/>
    </location>
</feature>
<feature type="transmembrane region" description="Helical" evidence="7">
    <location>
        <begin position="148"/>
        <end position="170"/>
    </location>
</feature>
<evidence type="ECO:0000256" key="2">
    <source>
        <dbReference type="ARBA" id="ARBA00022475"/>
    </source>
</evidence>
<evidence type="ECO:0000256" key="3">
    <source>
        <dbReference type="ARBA" id="ARBA00022692"/>
    </source>
</evidence>
<feature type="transmembrane region" description="Helical" evidence="7">
    <location>
        <begin position="214"/>
        <end position="239"/>
    </location>
</feature>
<keyword evidence="2" id="KW-1003">Cell membrane</keyword>
<accession>A0A3M0GQT4</accession>
<keyword evidence="5 7" id="KW-0472">Membrane</keyword>
<dbReference type="EMBL" id="REFW01000002">
    <property type="protein sequence ID" value="RMB59646.1"/>
    <property type="molecule type" value="Genomic_DNA"/>
</dbReference>
<evidence type="ECO:0000256" key="1">
    <source>
        <dbReference type="ARBA" id="ARBA00004651"/>
    </source>
</evidence>
<comment type="caution">
    <text evidence="8">The sequence shown here is derived from an EMBL/GenBank/DDBJ whole genome shotgun (WGS) entry which is preliminary data.</text>
</comment>
<gene>
    <name evidence="8" type="ORF">EAX62_07720</name>
</gene>
<protein>
    <submittedName>
        <fullName evidence="8">Cytochrome c oxidase assembly protein</fullName>
    </submittedName>
</protein>
<feature type="transmembrane region" description="Helical" evidence="7">
    <location>
        <begin position="108"/>
        <end position="127"/>
    </location>
</feature>
<dbReference type="Proteomes" id="UP000275256">
    <property type="component" value="Unassembled WGS sequence"/>
</dbReference>
<dbReference type="OrthoDB" id="5241646at2"/>
<feature type="transmembrane region" description="Helical" evidence="7">
    <location>
        <begin position="259"/>
        <end position="285"/>
    </location>
</feature>
<feature type="transmembrane region" description="Helical" evidence="7">
    <location>
        <begin position="182"/>
        <end position="202"/>
    </location>
</feature>
<evidence type="ECO:0000256" key="5">
    <source>
        <dbReference type="ARBA" id="ARBA00023136"/>
    </source>
</evidence>
<organism evidence="8 9">
    <name type="scientific">Tessaracoccus antarcticus</name>
    <dbReference type="NCBI Taxonomy" id="2479848"/>
    <lineage>
        <taxon>Bacteria</taxon>
        <taxon>Bacillati</taxon>
        <taxon>Actinomycetota</taxon>
        <taxon>Actinomycetes</taxon>
        <taxon>Propionibacteriales</taxon>
        <taxon>Propionibacteriaceae</taxon>
        <taxon>Tessaracoccus</taxon>
    </lineage>
</organism>
<evidence type="ECO:0000313" key="9">
    <source>
        <dbReference type="Proteomes" id="UP000275256"/>
    </source>
</evidence>
<dbReference type="GO" id="GO:0005886">
    <property type="term" value="C:plasma membrane"/>
    <property type="evidence" value="ECO:0007669"/>
    <property type="project" value="UniProtKB-SubCell"/>
</dbReference>
<name>A0A3M0GQT4_9ACTN</name>
<feature type="region of interest" description="Disordered" evidence="6">
    <location>
        <begin position="312"/>
        <end position="342"/>
    </location>
</feature>
<comment type="subcellular location">
    <subcellularLocation>
        <location evidence="1">Cell membrane</location>
        <topology evidence="1">Multi-pass membrane protein</topology>
    </subcellularLocation>
</comment>